<dbReference type="PROSITE" id="PS51450">
    <property type="entry name" value="LRR"/>
    <property type="match status" value="1"/>
</dbReference>
<dbReference type="PANTHER" id="PTHR44329:SF291">
    <property type="entry name" value="PROTEIN KINASE DOMAIN-CONTAINING PROTEIN"/>
    <property type="match status" value="1"/>
</dbReference>
<dbReference type="InterPro" id="IPR011009">
    <property type="entry name" value="Kinase-like_dom_sf"/>
</dbReference>
<evidence type="ECO:0000256" key="5">
    <source>
        <dbReference type="PROSITE-ProRule" id="PRU10141"/>
    </source>
</evidence>
<proteinExistence type="predicted"/>
<dbReference type="PROSITE" id="PS00107">
    <property type="entry name" value="PROTEIN_KINASE_ATP"/>
    <property type="match status" value="1"/>
</dbReference>
<gene>
    <name evidence="7" type="ORF">CVLEPA_LOCUS30700</name>
</gene>
<keyword evidence="4 5" id="KW-0067">ATP-binding</keyword>
<dbReference type="PROSITE" id="PS00108">
    <property type="entry name" value="PROTEIN_KINASE_ST"/>
    <property type="match status" value="1"/>
</dbReference>
<keyword evidence="8" id="KW-1185">Reference proteome</keyword>
<dbReference type="InterPro" id="IPR051681">
    <property type="entry name" value="Ser/Thr_Kinases-Pseudokinases"/>
</dbReference>
<dbReference type="Gene3D" id="2.120.10.80">
    <property type="entry name" value="Kelch-type beta propeller"/>
    <property type="match status" value="1"/>
</dbReference>
<dbReference type="InterPro" id="IPR015915">
    <property type="entry name" value="Kelch-typ_b-propeller"/>
</dbReference>
<dbReference type="Gene3D" id="1.10.510.10">
    <property type="entry name" value="Transferase(Phosphotransferase) domain 1"/>
    <property type="match status" value="1"/>
</dbReference>
<evidence type="ECO:0000313" key="7">
    <source>
        <dbReference type="EMBL" id="CAK8697482.1"/>
    </source>
</evidence>
<dbReference type="PROSITE" id="PS50011">
    <property type="entry name" value="PROTEIN_KINASE_DOM"/>
    <property type="match status" value="1"/>
</dbReference>
<reference evidence="7 8" key="1">
    <citation type="submission" date="2024-02" db="EMBL/GenBank/DDBJ databases">
        <authorList>
            <person name="Daric V."/>
            <person name="Darras S."/>
        </authorList>
    </citation>
    <scope>NUCLEOTIDE SEQUENCE [LARGE SCALE GENOMIC DNA]</scope>
</reference>
<dbReference type="InterPro" id="IPR001611">
    <property type="entry name" value="Leu-rich_rpt"/>
</dbReference>
<dbReference type="InterPro" id="IPR008271">
    <property type="entry name" value="Ser/Thr_kinase_AS"/>
</dbReference>
<evidence type="ECO:0000256" key="4">
    <source>
        <dbReference type="ARBA" id="ARBA00022840"/>
    </source>
</evidence>
<comment type="caution">
    <text evidence="7">The sequence shown here is derived from an EMBL/GenBank/DDBJ whole genome shotgun (WGS) entry which is preliminary data.</text>
</comment>
<evidence type="ECO:0000313" key="8">
    <source>
        <dbReference type="Proteomes" id="UP001642483"/>
    </source>
</evidence>
<dbReference type="Proteomes" id="UP001642483">
    <property type="component" value="Unassembled WGS sequence"/>
</dbReference>
<accession>A0ABP0H131</accession>
<feature type="domain" description="Protein kinase" evidence="6">
    <location>
        <begin position="16"/>
        <end position="304"/>
    </location>
</feature>
<feature type="binding site" evidence="5">
    <location>
        <position position="44"/>
    </location>
    <ligand>
        <name>ATP</name>
        <dbReference type="ChEBI" id="CHEBI:30616"/>
    </ligand>
</feature>
<dbReference type="SUPFAM" id="SSF117281">
    <property type="entry name" value="Kelch motif"/>
    <property type="match status" value="1"/>
</dbReference>
<name>A0ABP0H131_CLALP</name>
<sequence>MEGLPIFEAAEILTHPTNKGVVGYGSSGRIRYCRHKQLGECAVKCFAISGDAQLIEERKKKILAEAKILQNMTHKNIMQVHGVTSWSNSMGIITDFFKYGNLEDLLLKSNKLKDIPWPLRLRIAIEISQALSFLHNYKRSKALVHGDLKPQNILITDDLRAKLGDFGSVTLIAFTGASSMSTTVPSNTQHTPLYTAPEFLKDVCQTKRTTKMDVYSYGMILYELLTRLVVFHGATVHVHVVVSAIISQGQRPSSKYLDKVQETLEPGDREIFTTLKSIMERCWTENPCDRPQIDSVQDELKAIYKNDFERQLPQMVNQVLSEMEPIPVEHSDDESYVGLHCFSFPFEKITQSTDFKEDVAYTGRPKPKPVELPSTSIHARENDAIISESIFVISSDMKRYQHGQTEKIPYHLQKFQTSPPKLELLSSFYVDGKLGIMVAAGNKVFLLGPRVYCIDTDEENPKWTEKKSMNEPRMCLSAVVFKGKIYVTGGQSKVNETPENFQNVKDLVILHNNFAYANSLLVSTESYDIAADTWTYESGMSGLRFDFPRMDDHADGMLWYSKKIKFHKPLEIDRKKRNSTFYKLGLMSNVSTVYEWTFNFSNRNESLQLTFEKHSEIHVFWFKNKIYFACPNTTEVKAYDTEESFWKGCQKIPMTDPTYPPCWSCIYKDKFYFFEMSKLDGYKDKLIVHALGCFIFSPFWNLKKLGVSLGGILCTMKESKLFFDL</sequence>
<evidence type="ECO:0000256" key="1">
    <source>
        <dbReference type="ARBA" id="ARBA00022614"/>
    </source>
</evidence>
<dbReference type="InterPro" id="IPR000719">
    <property type="entry name" value="Prot_kinase_dom"/>
</dbReference>
<keyword evidence="3 5" id="KW-0547">Nucleotide-binding</keyword>
<keyword evidence="1" id="KW-0433">Leucine-rich repeat</keyword>
<protein>
    <recommendedName>
        <fullName evidence="6">Protein kinase domain-containing protein</fullName>
    </recommendedName>
</protein>
<dbReference type="SUPFAM" id="SSF56112">
    <property type="entry name" value="Protein kinase-like (PK-like)"/>
    <property type="match status" value="1"/>
</dbReference>
<dbReference type="InterPro" id="IPR017441">
    <property type="entry name" value="Protein_kinase_ATP_BS"/>
</dbReference>
<evidence type="ECO:0000256" key="2">
    <source>
        <dbReference type="ARBA" id="ARBA00022737"/>
    </source>
</evidence>
<evidence type="ECO:0000256" key="3">
    <source>
        <dbReference type="ARBA" id="ARBA00022741"/>
    </source>
</evidence>
<keyword evidence="2" id="KW-0677">Repeat</keyword>
<organism evidence="7 8">
    <name type="scientific">Clavelina lepadiformis</name>
    <name type="common">Light-bulb sea squirt</name>
    <name type="synonym">Ascidia lepadiformis</name>
    <dbReference type="NCBI Taxonomy" id="159417"/>
    <lineage>
        <taxon>Eukaryota</taxon>
        <taxon>Metazoa</taxon>
        <taxon>Chordata</taxon>
        <taxon>Tunicata</taxon>
        <taxon>Ascidiacea</taxon>
        <taxon>Aplousobranchia</taxon>
        <taxon>Clavelinidae</taxon>
        <taxon>Clavelina</taxon>
    </lineage>
</organism>
<dbReference type="EMBL" id="CAWYQH010000163">
    <property type="protein sequence ID" value="CAK8697482.1"/>
    <property type="molecule type" value="Genomic_DNA"/>
</dbReference>
<dbReference type="PANTHER" id="PTHR44329">
    <property type="entry name" value="SERINE/THREONINE-PROTEIN KINASE TNNI3K-RELATED"/>
    <property type="match status" value="1"/>
</dbReference>
<dbReference type="SMART" id="SM00220">
    <property type="entry name" value="S_TKc"/>
    <property type="match status" value="1"/>
</dbReference>
<evidence type="ECO:0000259" key="6">
    <source>
        <dbReference type="PROSITE" id="PS50011"/>
    </source>
</evidence>
<dbReference type="Pfam" id="PF00069">
    <property type="entry name" value="Pkinase"/>
    <property type="match status" value="1"/>
</dbReference>